<dbReference type="InterPro" id="IPR051318">
    <property type="entry name" value="Fe-S_L-Ser"/>
</dbReference>
<dbReference type="EMBL" id="LNAM01000175">
    <property type="protein sequence ID" value="KSV58328.1"/>
    <property type="molecule type" value="Genomic_DNA"/>
</dbReference>
<evidence type="ECO:0000256" key="10">
    <source>
        <dbReference type="ARBA" id="ARBA00049406"/>
    </source>
</evidence>
<dbReference type="NCBIfam" id="TIGR00719">
    <property type="entry name" value="sda_beta"/>
    <property type="match status" value="1"/>
</dbReference>
<keyword evidence="15" id="KW-1185">Reference proteome</keyword>
<dbReference type="InterPro" id="IPR029009">
    <property type="entry name" value="ASB_dom_sf"/>
</dbReference>
<keyword evidence="7 11" id="KW-0408">Iron</keyword>
<evidence type="ECO:0000256" key="4">
    <source>
        <dbReference type="ARBA" id="ARBA00022432"/>
    </source>
</evidence>
<evidence type="ECO:0000313" key="14">
    <source>
        <dbReference type="EMBL" id="KSV58328.1"/>
    </source>
</evidence>
<dbReference type="STRING" id="290052.ASU35_02680"/>
<dbReference type="Proteomes" id="UP000054874">
    <property type="component" value="Unassembled WGS sequence"/>
</dbReference>
<dbReference type="GO" id="GO:0051539">
    <property type="term" value="F:4 iron, 4 sulfur cluster binding"/>
    <property type="evidence" value="ECO:0007669"/>
    <property type="project" value="UniProtKB-UniRule"/>
</dbReference>
<sequence length="228" mass="24705">MDISIFNVLGPVMIGPSSSHTAGAAKLSKAARAIVGKAFSRVSFGLHGSFAKTYKGHGTDVALVAGALGLKENDDRLERAFELADKSGLAYDFYEVELENMHENTVVMTFYMENGEKTEIIGASIGGGEILIKRIDGFDTELRMNSSTLLICQEDKVGIISEISRVLAKHQINIGVMTVNRSSKGGTAYCTIETDSYLTDEVVEALRKVPKIISVKAINVVMEDDEHV</sequence>
<evidence type="ECO:0000259" key="13">
    <source>
        <dbReference type="PROSITE" id="PS51671"/>
    </source>
</evidence>
<dbReference type="Gene3D" id="3.30.1330.90">
    <property type="entry name" value="D-3-phosphoglycerate dehydrogenase, domain 3"/>
    <property type="match status" value="1"/>
</dbReference>
<keyword evidence="6 11" id="KW-0479">Metal-binding</keyword>
<dbReference type="AlphaFoldDB" id="A0A0V8QCI4"/>
<dbReference type="GO" id="GO:0046872">
    <property type="term" value="F:metal ion binding"/>
    <property type="evidence" value="ECO:0007669"/>
    <property type="project" value="UniProtKB-UniRule"/>
</dbReference>
<dbReference type="PANTHER" id="PTHR30182">
    <property type="entry name" value="L-SERINE DEHYDRATASE"/>
    <property type="match status" value="1"/>
</dbReference>
<organism evidence="14 15">
    <name type="scientific">Acetivibrio ethanolgignens</name>
    <dbReference type="NCBI Taxonomy" id="290052"/>
    <lineage>
        <taxon>Bacteria</taxon>
        <taxon>Bacillati</taxon>
        <taxon>Bacillota</taxon>
        <taxon>Clostridia</taxon>
        <taxon>Eubacteriales</taxon>
        <taxon>Oscillospiraceae</taxon>
        <taxon>Acetivibrio</taxon>
    </lineage>
</organism>
<evidence type="ECO:0000256" key="8">
    <source>
        <dbReference type="ARBA" id="ARBA00023014"/>
    </source>
</evidence>
<dbReference type="GO" id="GO:0003941">
    <property type="term" value="F:L-serine ammonia-lyase activity"/>
    <property type="evidence" value="ECO:0007669"/>
    <property type="project" value="UniProtKB-UniRule"/>
</dbReference>
<dbReference type="PIRSF" id="PIRSF036692">
    <property type="entry name" value="SDH_B"/>
    <property type="match status" value="1"/>
</dbReference>
<evidence type="ECO:0000256" key="11">
    <source>
        <dbReference type="PIRNR" id="PIRNR036692"/>
    </source>
</evidence>
<dbReference type="UniPathway" id="UPA00138"/>
<dbReference type="SUPFAM" id="SSF55021">
    <property type="entry name" value="ACT-like"/>
    <property type="match status" value="1"/>
</dbReference>
<keyword evidence="4 11" id="KW-0312">Gluconeogenesis</keyword>
<evidence type="ECO:0000256" key="7">
    <source>
        <dbReference type="ARBA" id="ARBA00023004"/>
    </source>
</evidence>
<dbReference type="InterPro" id="IPR045865">
    <property type="entry name" value="ACT-like_dom_sf"/>
</dbReference>
<name>A0A0V8QCI4_9FIRM</name>
<evidence type="ECO:0000313" key="15">
    <source>
        <dbReference type="Proteomes" id="UP000054874"/>
    </source>
</evidence>
<dbReference type="InterPro" id="IPR002912">
    <property type="entry name" value="ACT_dom"/>
</dbReference>
<proteinExistence type="inferred from homology"/>
<dbReference type="InterPro" id="IPR004643">
    <property type="entry name" value="Fe-S_L-Ser_bsu"/>
</dbReference>
<protein>
    <recommendedName>
        <fullName evidence="11">L-serine deaminase</fullName>
    </recommendedName>
</protein>
<reference evidence="14 15" key="1">
    <citation type="submission" date="2015-11" db="EMBL/GenBank/DDBJ databases">
        <title>Butyribacter intestini gen. nov., sp. nov., a butyric acid-producing bacterium of the family Lachnospiraceae isolated from the human faeces.</title>
        <authorList>
            <person name="Zou Y."/>
            <person name="Xue W."/>
            <person name="Luo G."/>
            <person name="Lv M."/>
        </authorList>
    </citation>
    <scope>NUCLEOTIDE SEQUENCE [LARGE SCALE GENOMIC DNA]</scope>
    <source>
        <strain evidence="14 15">ACET-33324</strain>
    </source>
</reference>
<dbReference type="PROSITE" id="PS51671">
    <property type="entry name" value="ACT"/>
    <property type="match status" value="1"/>
</dbReference>
<evidence type="ECO:0000256" key="3">
    <source>
        <dbReference type="ARBA" id="ARBA00008636"/>
    </source>
</evidence>
<evidence type="ECO:0000256" key="12">
    <source>
        <dbReference type="RuleBase" id="RU366059"/>
    </source>
</evidence>
<dbReference type="Pfam" id="PF03315">
    <property type="entry name" value="SDH_beta"/>
    <property type="match status" value="1"/>
</dbReference>
<dbReference type="RefSeq" id="WP_058353367.1">
    <property type="nucleotide sequence ID" value="NZ_CABMMD010000175.1"/>
</dbReference>
<accession>A0A0V8QCI4</accession>
<keyword evidence="5 11" id="KW-0004">4Fe-4S</keyword>
<comment type="cofactor">
    <cofactor evidence="1 12">
        <name>[4Fe-4S] cluster</name>
        <dbReference type="ChEBI" id="CHEBI:49883"/>
    </cofactor>
</comment>
<dbReference type="OrthoDB" id="9813137at2"/>
<comment type="pathway">
    <text evidence="2 11">Carbohydrate biosynthesis; gluconeogenesis.</text>
</comment>
<dbReference type="GO" id="GO:0006094">
    <property type="term" value="P:gluconeogenesis"/>
    <property type="evidence" value="ECO:0007669"/>
    <property type="project" value="UniProtKB-UniRule"/>
</dbReference>
<dbReference type="Pfam" id="PF01842">
    <property type="entry name" value="ACT"/>
    <property type="match status" value="1"/>
</dbReference>
<evidence type="ECO:0000256" key="5">
    <source>
        <dbReference type="ARBA" id="ARBA00022485"/>
    </source>
</evidence>
<comment type="similarity">
    <text evidence="3 11 12">Belongs to the iron-sulfur dependent L-serine dehydratase family.</text>
</comment>
<keyword evidence="8 11" id="KW-0411">Iron-sulfur</keyword>
<keyword evidence="9 11" id="KW-0456">Lyase</keyword>
<gene>
    <name evidence="14" type="ORF">ASU35_02680</name>
</gene>
<dbReference type="PANTHER" id="PTHR30182:SF12">
    <property type="entry name" value="L-SERINE DEHYDRATASE, BETA CHAIN-RELATED"/>
    <property type="match status" value="1"/>
</dbReference>
<evidence type="ECO:0000256" key="6">
    <source>
        <dbReference type="ARBA" id="ARBA00022723"/>
    </source>
</evidence>
<dbReference type="SUPFAM" id="SSF143548">
    <property type="entry name" value="Serine metabolism enzymes domain"/>
    <property type="match status" value="1"/>
</dbReference>
<comment type="catalytic activity">
    <reaction evidence="10 11 12">
        <text>L-serine = pyruvate + NH4(+)</text>
        <dbReference type="Rhea" id="RHEA:19169"/>
        <dbReference type="ChEBI" id="CHEBI:15361"/>
        <dbReference type="ChEBI" id="CHEBI:28938"/>
        <dbReference type="ChEBI" id="CHEBI:33384"/>
        <dbReference type="EC" id="4.3.1.17"/>
    </reaction>
</comment>
<evidence type="ECO:0000256" key="2">
    <source>
        <dbReference type="ARBA" id="ARBA00004742"/>
    </source>
</evidence>
<dbReference type="InterPro" id="IPR005131">
    <property type="entry name" value="Ser_deHydtase_bsu"/>
</dbReference>
<comment type="caution">
    <text evidence="14">The sequence shown here is derived from an EMBL/GenBank/DDBJ whole genome shotgun (WGS) entry which is preliminary data.</text>
</comment>
<evidence type="ECO:0000256" key="9">
    <source>
        <dbReference type="ARBA" id="ARBA00023239"/>
    </source>
</evidence>
<evidence type="ECO:0000256" key="1">
    <source>
        <dbReference type="ARBA" id="ARBA00001966"/>
    </source>
</evidence>
<dbReference type="Gene3D" id="3.30.70.260">
    <property type="match status" value="1"/>
</dbReference>
<feature type="domain" description="ACT" evidence="13">
    <location>
        <begin position="148"/>
        <end position="220"/>
    </location>
</feature>
<dbReference type="CDD" id="cd04903">
    <property type="entry name" value="ACT_LSD"/>
    <property type="match status" value="1"/>
</dbReference>